<evidence type="ECO:0000313" key="5">
    <source>
        <dbReference type="Proteomes" id="UP000092154"/>
    </source>
</evidence>
<dbReference type="AlphaFoldDB" id="A0A1B7NH15"/>
<feature type="region of interest" description="Disordered" evidence="2">
    <location>
        <begin position="34"/>
        <end position="66"/>
    </location>
</feature>
<sequence length="452" mass="49058">MQSILPKPAPTSLTSLDNSNPLLGILNTKFTLQMERPTSAKGKKRARDLSPSSSLSSIPSDAAPAPAFRVPVKKPKRAEIRPCPACAELIPVRLLAAHAALEMQRVEDIIRHIGETEVLAEVDDLEEGPSNRARRSALKARKSLTTSTPSSSTSPSAIGKTIQTITRRRKARHLRLKELAKEDEAESWIVEVGGGTSCPVCAQVVRGDRDVVEAHVDACLAHASARLERERIEEEEELDIGSGGSSVRTRVITGASLRGTGIHVRTSNSVDVEDEVDIDGEDEAVFGEAQFGEADVLALPSSDHGVHPENEDIDVDIDGQLGTTQEQQTLRHLVVEGKVFTKQADGSVSIDIQPTNMDQLDLAISTGRSRNDPSVLIVALENKIKALESNIGLTSSPNLCRICLSQYTEPTVSTGCWHTCCRECWLRCLGATKLCPMCQRITSAVELRRVYI</sequence>
<evidence type="ECO:0000256" key="1">
    <source>
        <dbReference type="PROSITE-ProRule" id="PRU00175"/>
    </source>
</evidence>
<dbReference type="GO" id="GO:0016567">
    <property type="term" value="P:protein ubiquitination"/>
    <property type="evidence" value="ECO:0007669"/>
    <property type="project" value="TreeGrafter"/>
</dbReference>
<gene>
    <name evidence="4" type="ORF">K503DRAFT_730337</name>
</gene>
<dbReference type="GO" id="GO:0061630">
    <property type="term" value="F:ubiquitin protein ligase activity"/>
    <property type="evidence" value="ECO:0007669"/>
    <property type="project" value="TreeGrafter"/>
</dbReference>
<dbReference type="Proteomes" id="UP000092154">
    <property type="component" value="Unassembled WGS sequence"/>
</dbReference>
<dbReference type="InParanoid" id="A0A1B7NH15"/>
<dbReference type="GO" id="GO:0008270">
    <property type="term" value="F:zinc ion binding"/>
    <property type="evidence" value="ECO:0007669"/>
    <property type="project" value="UniProtKB-KW"/>
</dbReference>
<dbReference type="InterPro" id="IPR052443">
    <property type="entry name" value="E3_ubiq-ligase_RNF220-like"/>
</dbReference>
<evidence type="ECO:0000313" key="4">
    <source>
        <dbReference type="EMBL" id="OAX44052.1"/>
    </source>
</evidence>
<dbReference type="Pfam" id="PF13923">
    <property type="entry name" value="zf-C3HC4_2"/>
    <property type="match status" value="1"/>
</dbReference>
<dbReference type="PANTHER" id="PTHR13459:SF1">
    <property type="entry name" value="E3 UBIQUITIN-PROTEIN LIGASE RNF220 ISOFORM X1"/>
    <property type="match status" value="1"/>
</dbReference>
<dbReference type="STRING" id="1314800.A0A1B7NH15"/>
<reference evidence="4 5" key="1">
    <citation type="submission" date="2016-06" db="EMBL/GenBank/DDBJ databases">
        <title>Comparative genomics of the ectomycorrhizal sister species Rhizopogon vinicolor and Rhizopogon vesiculosus (Basidiomycota: Boletales) reveals a divergence of the mating type B locus.</title>
        <authorList>
            <consortium name="DOE Joint Genome Institute"/>
            <person name="Mujic A.B."/>
            <person name="Kuo A."/>
            <person name="Tritt A."/>
            <person name="Lipzen A."/>
            <person name="Chen C."/>
            <person name="Johnson J."/>
            <person name="Sharma A."/>
            <person name="Barry K."/>
            <person name="Grigoriev I.V."/>
            <person name="Spatafora J.W."/>
        </authorList>
    </citation>
    <scope>NUCLEOTIDE SEQUENCE [LARGE SCALE GENOMIC DNA]</scope>
    <source>
        <strain evidence="4 5">AM-OR11-026</strain>
    </source>
</reference>
<feature type="region of interest" description="Disordered" evidence="2">
    <location>
        <begin position="124"/>
        <end position="164"/>
    </location>
</feature>
<dbReference type="InterPro" id="IPR031824">
    <property type="entry name" value="RNF220_mid"/>
</dbReference>
<accession>A0A1B7NH15</accession>
<feature type="compositionally biased region" description="Basic residues" evidence="2">
    <location>
        <begin position="132"/>
        <end position="142"/>
    </location>
</feature>
<dbReference type="Pfam" id="PF15926">
    <property type="entry name" value="RNF220"/>
    <property type="match status" value="1"/>
</dbReference>
<dbReference type="Gene3D" id="3.30.40.10">
    <property type="entry name" value="Zinc/RING finger domain, C3HC4 (zinc finger)"/>
    <property type="match status" value="1"/>
</dbReference>
<dbReference type="InterPro" id="IPR013083">
    <property type="entry name" value="Znf_RING/FYVE/PHD"/>
</dbReference>
<dbReference type="OrthoDB" id="6270329at2759"/>
<evidence type="ECO:0000259" key="3">
    <source>
        <dbReference type="PROSITE" id="PS50089"/>
    </source>
</evidence>
<dbReference type="PROSITE" id="PS50089">
    <property type="entry name" value="ZF_RING_2"/>
    <property type="match status" value="1"/>
</dbReference>
<feature type="compositionally biased region" description="Low complexity" evidence="2">
    <location>
        <begin position="143"/>
        <end position="156"/>
    </location>
</feature>
<dbReference type="EMBL" id="KV448129">
    <property type="protein sequence ID" value="OAX44052.1"/>
    <property type="molecule type" value="Genomic_DNA"/>
</dbReference>
<feature type="compositionally biased region" description="Low complexity" evidence="2">
    <location>
        <begin position="49"/>
        <end position="66"/>
    </location>
</feature>
<keyword evidence="1" id="KW-0862">Zinc</keyword>
<dbReference type="SUPFAM" id="SSF57850">
    <property type="entry name" value="RING/U-box"/>
    <property type="match status" value="1"/>
</dbReference>
<name>A0A1B7NH15_9AGAM</name>
<keyword evidence="1" id="KW-0479">Metal-binding</keyword>
<dbReference type="InterPro" id="IPR001841">
    <property type="entry name" value="Znf_RING"/>
</dbReference>
<proteinExistence type="predicted"/>
<protein>
    <recommendedName>
        <fullName evidence="3">RING-type domain-containing protein</fullName>
    </recommendedName>
</protein>
<keyword evidence="1" id="KW-0863">Zinc-finger</keyword>
<evidence type="ECO:0000256" key="2">
    <source>
        <dbReference type="SAM" id="MobiDB-lite"/>
    </source>
</evidence>
<feature type="domain" description="RING-type" evidence="3">
    <location>
        <begin position="400"/>
        <end position="439"/>
    </location>
</feature>
<keyword evidence="5" id="KW-1185">Reference proteome</keyword>
<organism evidence="4 5">
    <name type="scientific">Rhizopogon vinicolor AM-OR11-026</name>
    <dbReference type="NCBI Taxonomy" id="1314800"/>
    <lineage>
        <taxon>Eukaryota</taxon>
        <taxon>Fungi</taxon>
        <taxon>Dikarya</taxon>
        <taxon>Basidiomycota</taxon>
        <taxon>Agaricomycotina</taxon>
        <taxon>Agaricomycetes</taxon>
        <taxon>Agaricomycetidae</taxon>
        <taxon>Boletales</taxon>
        <taxon>Suillineae</taxon>
        <taxon>Rhizopogonaceae</taxon>
        <taxon>Rhizopogon</taxon>
    </lineage>
</organism>
<dbReference type="PANTHER" id="PTHR13459">
    <property type="entry name" value="E3 UBIQUITIN-PROTEIN LIGASE RNF220 ISOFORM X1"/>
    <property type="match status" value="1"/>
</dbReference>